<dbReference type="PANTHER" id="PTHR12735:SF27">
    <property type="entry name" value="BOLA-LIKE PROTEIN 2"/>
    <property type="match status" value="1"/>
</dbReference>
<dbReference type="GO" id="GO:0005634">
    <property type="term" value="C:nucleus"/>
    <property type="evidence" value="ECO:0007669"/>
    <property type="project" value="TreeGrafter"/>
</dbReference>
<dbReference type="PANTHER" id="PTHR12735">
    <property type="entry name" value="BOLA-LIKE PROTEIN-RELATED"/>
    <property type="match status" value="1"/>
</dbReference>
<dbReference type="PIRSF" id="PIRSF003113">
    <property type="entry name" value="BolA"/>
    <property type="match status" value="1"/>
</dbReference>
<evidence type="ECO:0000313" key="3">
    <source>
        <dbReference type="Proteomes" id="UP000276215"/>
    </source>
</evidence>
<dbReference type="GO" id="GO:0005829">
    <property type="term" value="C:cytosol"/>
    <property type="evidence" value="ECO:0007669"/>
    <property type="project" value="TreeGrafter"/>
</dbReference>
<sequence length="78" mass="8710">PQTLTSTITTKLSATFVHLKDTSGGCGQMFEAIIVSPVFKGKTTLMRHRTANAALKEEIAGVHAWSQKCFTEEEWERR</sequence>
<name>A0A3N4K679_9PEZI</name>
<gene>
    <name evidence="2" type="ORF">L873DRAFT_1643529</name>
</gene>
<dbReference type="Gene3D" id="3.10.20.90">
    <property type="entry name" value="Phosphatidylinositol 3-kinase Catalytic Subunit, Chain A, domain 1"/>
    <property type="match status" value="1"/>
</dbReference>
<dbReference type="SUPFAM" id="SSF82657">
    <property type="entry name" value="BolA-like"/>
    <property type="match status" value="1"/>
</dbReference>
<dbReference type="InterPro" id="IPR045115">
    <property type="entry name" value="BOL2"/>
</dbReference>
<keyword evidence="3" id="KW-1185">Reference proteome</keyword>
<dbReference type="InterPro" id="IPR002634">
    <property type="entry name" value="BolA"/>
</dbReference>
<dbReference type="GO" id="GO:0051604">
    <property type="term" value="P:protein maturation"/>
    <property type="evidence" value="ECO:0007669"/>
    <property type="project" value="InterPro"/>
</dbReference>
<dbReference type="GO" id="GO:0006879">
    <property type="term" value="P:intracellular iron ion homeostasis"/>
    <property type="evidence" value="ECO:0007669"/>
    <property type="project" value="InterPro"/>
</dbReference>
<dbReference type="STRING" id="1336337.A0A3N4K679"/>
<organism evidence="2 3">
    <name type="scientific">Choiromyces venosus 120613-1</name>
    <dbReference type="NCBI Taxonomy" id="1336337"/>
    <lineage>
        <taxon>Eukaryota</taxon>
        <taxon>Fungi</taxon>
        <taxon>Dikarya</taxon>
        <taxon>Ascomycota</taxon>
        <taxon>Pezizomycotina</taxon>
        <taxon>Pezizomycetes</taxon>
        <taxon>Pezizales</taxon>
        <taxon>Tuberaceae</taxon>
        <taxon>Choiromyces</taxon>
    </lineage>
</organism>
<evidence type="ECO:0000313" key="2">
    <source>
        <dbReference type="EMBL" id="RPB06050.1"/>
    </source>
</evidence>
<dbReference type="AlphaFoldDB" id="A0A3N4K679"/>
<accession>A0A3N4K679</accession>
<dbReference type="Proteomes" id="UP000276215">
    <property type="component" value="Unassembled WGS sequence"/>
</dbReference>
<reference evidence="2 3" key="1">
    <citation type="journal article" date="2018" name="Nat. Ecol. Evol.">
        <title>Pezizomycetes genomes reveal the molecular basis of ectomycorrhizal truffle lifestyle.</title>
        <authorList>
            <person name="Murat C."/>
            <person name="Payen T."/>
            <person name="Noel B."/>
            <person name="Kuo A."/>
            <person name="Morin E."/>
            <person name="Chen J."/>
            <person name="Kohler A."/>
            <person name="Krizsan K."/>
            <person name="Balestrini R."/>
            <person name="Da Silva C."/>
            <person name="Montanini B."/>
            <person name="Hainaut M."/>
            <person name="Levati E."/>
            <person name="Barry K.W."/>
            <person name="Belfiori B."/>
            <person name="Cichocki N."/>
            <person name="Clum A."/>
            <person name="Dockter R.B."/>
            <person name="Fauchery L."/>
            <person name="Guy J."/>
            <person name="Iotti M."/>
            <person name="Le Tacon F."/>
            <person name="Lindquist E.A."/>
            <person name="Lipzen A."/>
            <person name="Malagnac F."/>
            <person name="Mello A."/>
            <person name="Molinier V."/>
            <person name="Miyauchi S."/>
            <person name="Poulain J."/>
            <person name="Riccioni C."/>
            <person name="Rubini A."/>
            <person name="Sitrit Y."/>
            <person name="Splivallo R."/>
            <person name="Traeger S."/>
            <person name="Wang M."/>
            <person name="Zifcakova L."/>
            <person name="Wipf D."/>
            <person name="Zambonelli A."/>
            <person name="Paolocci F."/>
            <person name="Nowrousian M."/>
            <person name="Ottonello S."/>
            <person name="Baldrian P."/>
            <person name="Spatafora J.W."/>
            <person name="Henrissat B."/>
            <person name="Nagy L.G."/>
            <person name="Aury J.M."/>
            <person name="Wincker P."/>
            <person name="Grigoriev I.V."/>
            <person name="Bonfante P."/>
            <person name="Martin F.M."/>
        </authorList>
    </citation>
    <scope>NUCLEOTIDE SEQUENCE [LARGE SCALE GENOMIC DNA]</scope>
    <source>
        <strain evidence="2 3">120613-1</strain>
    </source>
</reference>
<protein>
    <submittedName>
        <fullName evidence="2">Bola-like protein</fullName>
    </submittedName>
</protein>
<dbReference type="InterPro" id="IPR036065">
    <property type="entry name" value="BolA-like_sf"/>
</dbReference>
<proteinExistence type="inferred from homology"/>
<feature type="non-terminal residue" evidence="2">
    <location>
        <position position="1"/>
    </location>
</feature>
<dbReference type="OrthoDB" id="4983at2759"/>
<dbReference type="GO" id="GO:0051537">
    <property type="term" value="F:2 iron, 2 sulfur cluster binding"/>
    <property type="evidence" value="ECO:0007669"/>
    <property type="project" value="InterPro"/>
</dbReference>
<feature type="non-terminal residue" evidence="2">
    <location>
        <position position="78"/>
    </location>
</feature>
<dbReference type="Pfam" id="PF01722">
    <property type="entry name" value="BolA"/>
    <property type="match status" value="1"/>
</dbReference>
<dbReference type="EMBL" id="ML120351">
    <property type="protein sequence ID" value="RPB06050.1"/>
    <property type="molecule type" value="Genomic_DNA"/>
</dbReference>
<comment type="similarity">
    <text evidence="1">Belongs to the BolA/IbaG family.</text>
</comment>
<evidence type="ECO:0000256" key="1">
    <source>
        <dbReference type="RuleBase" id="RU003860"/>
    </source>
</evidence>